<evidence type="ECO:0000313" key="9">
    <source>
        <dbReference type="EMBL" id="CAH3109544.1"/>
    </source>
</evidence>
<evidence type="ECO:0000256" key="4">
    <source>
        <dbReference type="ARBA" id="ARBA00023157"/>
    </source>
</evidence>
<dbReference type="PROSITE" id="PS50026">
    <property type="entry name" value="EGF_3"/>
    <property type="match status" value="1"/>
</dbReference>
<evidence type="ECO:0000256" key="7">
    <source>
        <dbReference type="SAM" id="Phobius"/>
    </source>
</evidence>
<evidence type="ECO:0000259" key="8">
    <source>
        <dbReference type="PROSITE" id="PS50026"/>
    </source>
</evidence>
<feature type="transmembrane region" description="Helical" evidence="7">
    <location>
        <begin position="1385"/>
        <end position="1402"/>
    </location>
</feature>
<comment type="caution">
    <text evidence="9">The sequence shown here is derived from an EMBL/GenBank/DDBJ whole genome shotgun (WGS) entry which is preliminary data.</text>
</comment>
<dbReference type="PROSITE" id="PS00010">
    <property type="entry name" value="ASX_HYDROXYL"/>
    <property type="match status" value="1"/>
</dbReference>
<accession>A0ABN8NHE3</accession>
<dbReference type="PANTHER" id="PTHR24050:SF28">
    <property type="entry name" value="UROMODULIN-LIKE"/>
    <property type="match status" value="1"/>
</dbReference>
<keyword evidence="3" id="KW-0677">Repeat</keyword>
<dbReference type="SMART" id="SM00179">
    <property type="entry name" value="EGF_CA"/>
    <property type="match status" value="1"/>
</dbReference>
<dbReference type="InterPro" id="IPR000742">
    <property type="entry name" value="EGF"/>
</dbReference>
<keyword evidence="7" id="KW-1133">Transmembrane helix</keyword>
<dbReference type="Proteomes" id="UP001159405">
    <property type="component" value="Unassembled WGS sequence"/>
</dbReference>
<keyword evidence="7" id="KW-0472">Membrane</keyword>
<keyword evidence="10" id="KW-1185">Reference proteome</keyword>
<evidence type="ECO:0000256" key="5">
    <source>
        <dbReference type="PROSITE-ProRule" id="PRU00076"/>
    </source>
</evidence>
<feature type="non-terminal residue" evidence="9">
    <location>
        <position position="1"/>
    </location>
</feature>
<dbReference type="InterPro" id="IPR000152">
    <property type="entry name" value="EGF-type_Asp/Asn_hydroxyl_site"/>
</dbReference>
<dbReference type="SMART" id="SM00181">
    <property type="entry name" value="EGF"/>
    <property type="match status" value="2"/>
</dbReference>
<dbReference type="PANTHER" id="PTHR24050">
    <property type="entry name" value="PA14 DOMAIN-CONTAINING PROTEIN"/>
    <property type="match status" value="1"/>
</dbReference>
<reference evidence="9 10" key="1">
    <citation type="submission" date="2022-05" db="EMBL/GenBank/DDBJ databases">
        <authorList>
            <consortium name="Genoscope - CEA"/>
            <person name="William W."/>
        </authorList>
    </citation>
    <scope>NUCLEOTIDE SEQUENCE [LARGE SCALE GENOMIC DNA]</scope>
</reference>
<name>A0ABN8NHE3_9CNID</name>
<gene>
    <name evidence="9" type="ORF">PLOB_00018696</name>
</gene>
<feature type="transmembrane region" description="Helical" evidence="7">
    <location>
        <begin position="1472"/>
        <end position="1494"/>
    </location>
</feature>
<evidence type="ECO:0000313" key="10">
    <source>
        <dbReference type="Proteomes" id="UP001159405"/>
    </source>
</evidence>
<dbReference type="InterPro" id="IPR052235">
    <property type="entry name" value="Nephronectin_domain"/>
</dbReference>
<feature type="transmembrane region" description="Helical" evidence="7">
    <location>
        <begin position="1644"/>
        <end position="1668"/>
    </location>
</feature>
<dbReference type="Gene3D" id="2.10.25.10">
    <property type="entry name" value="Laminin"/>
    <property type="match status" value="1"/>
</dbReference>
<feature type="compositionally biased region" description="Basic and acidic residues" evidence="6">
    <location>
        <begin position="1"/>
        <end position="12"/>
    </location>
</feature>
<feature type="region of interest" description="Disordered" evidence="6">
    <location>
        <begin position="1"/>
        <end position="91"/>
    </location>
</feature>
<evidence type="ECO:0000256" key="6">
    <source>
        <dbReference type="SAM" id="MobiDB-lite"/>
    </source>
</evidence>
<keyword evidence="7" id="KW-0812">Transmembrane</keyword>
<proteinExistence type="predicted"/>
<dbReference type="InterPro" id="IPR024731">
    <property type="entry name" value="NELL2-like_EGF"/>
</dbReference>
<dbReference type="Pfam" id="PF12947">
    <property type="entry name" value="EGF_3"/>
    <property type="match status" value="1"/>
</dbReference>
<evidence type="ECO:0000256" key="2">
    <source>
        <dbReference type="ARBA" id="ARBA00022729"/>
    </source>
</evidence>
<dbReference type="InterPro" id="IPR001881">
    <property type="entry name" value="EGF-like_Ca-bd_dom"/>
</dbReference>
<keyword evidence="2" id="KW-0732">Signal</keyword>
<dbReference type="EMBL" id="CALNXK010000022">
    <property type="protein sequence ID" value="CAH3109544.1"/>
    <property type="molecule type" value="Genomic_DNA"/>
</dbReference>
<keyword evidence="4" id="KW-1015">Disulfide bond</keyword>
<sequence>GKTAFFEKHENDEVSSPDGKPATLCRRPKQLTPLIERKMANFESPNPKDETDSKVNDNGKKEDSLNGQQAKDRHGHSPNLPRPGNPRPQTSNFFSARTAFLLVTLIAVALATSKAPTVKIVISVPASFVKNGSKIFFNEDFHGKLLLSEGFKRRKQNFQQFAVSQASNKVSSLDPCHGSCKFACDVQSRQCICLRGYKMKGESCHDVYECSSNKHNCHAQSTCSNTDGGFTCTCNDGYWGDGVKCYACTPKCDGTTYQAYGCGLTFDRKCVDISRPLTLARPSNDSNLHEVRTGSRLVVLKPTKNMVLLEDRLQLDSQNITFVLKGNSPNRTRLNRNSSFYVDLEIEQVNLVPTYTDYDAWKSNENLNFVYVRGFPKVFSNYCRYPAPNHYALKHNLEKNRQTKVFPAKCFEHSLGLCPSNTAPGEVYYYRSINDACITAKDARICRKANQSECRLKEDPSKLYCTNYTKIVTDIFNIKESDFVDNPLDTFPTSFCSDAYRACLVCRELCSNCDSTSNSQGSSSCSCCFKGCLRHCRNYYSRDCTPEPKQCAEGDTSQFTLSMNTSVNLNLQFNCYLELNPPETLYSLRYRVQHESGRFISSWISKTLKTSQLDGYPYSNIQEGTHHLDSLEISHSTNFDTSPVIYLRGQRESLKTPYSYRVSSLVDDDDETLGKADADNTIHFQTKTPFSLTTRSWSNGETCQKLADWPQTLRKPYSNLKPAKVEHLGVQGKGESLYQIRDPHRPPSMTVRISDDESLFKYILRNASISNDETFQSVLSRSNTSWNLKISGVLTSCPGFFTLQAIDEVDSVKVLDQDVVIICPETHFKLEIHVPRKNSQDKERLFSVYLSDAKQKLKLQLAVVDQPSRKGKEPVKKSEDEKPDPWLTLMPLFVVTGCILLCLFAIMIYAQITHKTDEDVKDGPPGWKFVKTKDIKTVRTESSGKKTQPKDPNRLKRRHLILVLFFVSFRVVYSLIFTFSMAFAILTLLHGPNMKIIEEYQEFVQSKVDESNAIALQMDQHREKEAKRNLESSEDIQRSCDFYLGLQLQWLRYNMTCLIQENHLKMFNKLSQKIVRKVTEKIQALKKKIDQRVKAFQASTRGKLKDTKERLKNYGRRVYNNGWFALPKGAYKVKKAFGRKRRETAEGDNYQKITQLLNKSEGTTGFRWRARNAFRVRVKRSIADSSFIGFLDFIGAVDQDKLVEYENNINAKLQYAKDGLADFNDVLKTGKSPEHPLSTILMCPLRYMLSSAKKQLKSGIQKLADEGDEWIKARTECFRGNTSDFFAANESTPELSVSETNSSFFSERISYEEVDGLDGFGNISRVNKSSLIESARGGAYYNIEKGDVMEEQVDKQKEELLEEEGKYKNLTKAYDADAFIVTKKAVLGVLVVIDILLLIYRGSKTYQMAFRLIQGFEETVRHDEDEFEEKPPAIKQRAERLFRRVVDFVVERFSKFLTFCKTLHKKIMRTNLLPMCVIIVTSGAVLYLIIAVVFNVMNVTVIEELGGYDLISSRLDTDYNFTNLAIADQVDFINNNEMRLYKESVNETLSEYKRMTVDFNQEQRERIEQFKRQMCSLENDTDACLKGMPELSASTLKFDPQTCIIPKLEGTPYEDYDGEAYRQRLKKESKRFVDAVRNIVLDTIYFIVSVVLSIIMIAVLSYGVFVFLKSRGMVRVKKIHVYKSLPPEILEQFHLTSSEYMDEQDGSKTTDAGPKKLQVPKIFLTESKEDLRTRESEA</sequence>
<organism evidence="9 10">
    <name type="scientific">Porites lobata</name>
    <dbReference type="NCBI Taxonomy" id="104759"/>
    <lineage>
        <taxon>Eukaryota</taxon>
        <taxon>Metazoa</taxon>
        <taxon>Cnidaria</taxon>
        <taxon>Anthozoa</taxon>
        <taxon>Hexacorallia</taxon>
        <taxon>Scleractinia</taxon>
        <taxon>Fungiina</taxon>
        <taxon>Poritidae</taxon>
        <taxon>Porites</taxon>
    </lineage>
</organism>
<protein>
    <recommendedName>
        <fullName evidence="8">EGF-like domain-containing protein</fullName>
    </recommendedName>
</protein>
<feature type="compositionally biased region" description="Basic and acidic residues" evidence="6">
    <location>
        <begin position="35"/>
        <end position="64"/>
    </location>
</feature>
<feature type="transmembrane region" description="Helical" evidence="7">
    <location>
        <begin position="960"/>
        <end position="989"/>
    </location>
</feature>
<dbReference type="SUPFAM" id="SSF57196">
    <property type="entry name" value="EGF/Laminin"/>
    <property type="match status" value="1"/>
</dbReference>
<feature type="transmembrane region" description="Helical" evidence="7">
    <location>
        <begin position="886"/>
        <end position="910"/>
    </location>
</feature>
<dbReference type="CDD" id="cd00054">
    <property type="entry name" value="EGF_CA"/>
    <property type="match status" value="1"/>
</dbReference>
<comment type="caution">
    <text evidence="5">Lacks conserved residue(s) required for the propagation of feature annotation.</text>
</comment>
<dbReference type="PROSITE" id="PS01186">
    <property type="entry name" value="EGF_2"/>
    <property type="match status" value="1"/>
</dbReference>
<evidence type="ECO:0000256" key="1">
    <source>
        <dbReference type="ARBA" id="ARBA00022536"/>
    </source>
</evidence>
<feature type="domain" description="EGF-like" evidence="8">
    <location>
        <begin position="206"/>
        <end position="246"/>
    </location>
</feature>
<evidence type="ECO:0000256" key="3">
    <source>
        <dbReference type="ARBA" id="ARBA00022737"/>
    </source>
</evidence>
<keyword evidence="1 5" id="KW-0245">EGF-like domain</keyword>